<reference evidence="5 6" key="1">
    <citation type="submission" date="2016-09" db="EMBL/GenBank/DDBJ databases">
        <title>Desulfuribacillus arsenicus sp. nov., an obligately anaerobic, dissimilatory arsenic- and antimonate-reducing bacterium isolated from anoxic sediments.</title>
        <authorList>
            <person name="Abin C.A."/>
            <person name="Hollibaugh J.T."/>
        </authorList>
    </citation>
    <scope>NUCLEOTIDE SEQUENCE [LARGE SCALE GENOMIC DNA]</scope>
    <source>
        <strain evidence="5 6">MLFW-2</strain>
    </source>
</reference>
<dbReference type="PANTHER" id="PTHR33154:SF18">
    <property type="entry name" value="ARSENICAL RESISTANCE OPERON REPRESSOR"/>
    <property type="match status" value="1"/>
</dbReference>
<dbReference type="RefSeq" id="WP_069702026.1">
    <property type="nucleotide sequence ID" value="NZ_MJAT01000012.1"/>
</dbReference>
<dbReference type="InterPro" id="IPR036390">
    <property type="entry name" value="WH_DNA-bd_sf"/>
</dbReference>
<dbReference type="InterPro" id="IPR001845">
    <property type="entry name" value="HTH_ArsR_DNA-bd_dom"/>
</dbReference>
<comment type="caution">
    <text evidence="5">The sequence shown here is derived from an EMBL/GenBank/DDBJ whole genome shotgun (WGS) entry which is preliminary data.</text>
</comment>
<dbReference type="NCBIfam" id="NF033788">
    <property type="entry name" value="HTH_metalloreg"/>
    <property type="match status" value="1"/>
</dbReference>
<dbReference type="SUPFAM" id="SSF46785">
    <property type="entry name" value="Winged helix' DNA-binding domain"/>
    <property type="match status" value="1"/>
</dbReference>
<evidence type="ECO:0000313" key="5">
    <source>
        <dbReference type="EMBL" id="OEH85943.1"/>
    </source>
</evidence>
<dbReference type="EMBL" id="MJAT01000012">
    <property type="protein sequence ID" value="OEH85943.1"/>
    <property type="molecule type" value="Genomic_DNA"/>
</dbReference>
<sequence>MNLRVEMLKALADETRLQILSMLYVRDCCVCELTYGLEKTQPSISQHLRKMKHAGLVTENKQGSWVIYSLRKDIPQWIHLLLQEVNKPEEIFHKIQQSDLNLPCSLQGKITNC</sequence>
<dbReference type="SMART" id="SM00418">
    <property type="entry name" value="HTH_ARSR"/>
    <property type="match status" value="1"/>
</dbReference>
<dbReference type="InterPro" id="IPR051081">
    <property type="entry name" value="HTH_MetalResp_TranReg"/>
</dbReference>
<dbReference type="Gene3D" id="1.10.10.10">
    <property type="entry name" value="Winged helix-like DNA-binding domain superfamily/Winged helix DNA-binding domain"/>
    <property type="match status" value="1"/>
</dbReference>
<gene>
    <name evidence="5" type="ORF">BHU72_02245</name>
</gene>
<dbReference type="CDD" id="cd00090">
    <property type="entry name" value="HTH_ARSR"/>
    <property type="match status" value="1"/>
</dbReference>
<evidence type="ECO:0000256" key="2">
    <source>
        <dbReference type="ARBA" id="ARBA00023125"/>
    </source>
</evidence>
<feature type="domain" description="HTH arsR-type" evidence="4">
    <location>
        <begin position="1"/>
        <end position="89"/>
    </location>
</feature>
<dbReference type="GO" id="GO:0003677">
    <property type="term" value="F:DNA binding"/>
    <property type="evidence" value="ECO:0007669"/>
    <property type="project" value="UniProtKB-KW"/>
</dbReference>
<keyword evidence="6" id="KW-1185">Reference proteome</keyword>
<dbReference type="PROSITE" id="PS50987">
    <property type="entry name" value="HTH_ARSR_2"/>
    <property type="match status" value="1"/>
</dbReference>
<proteinExistence type="predicted"/>
<evidence type="ECO:0000256" key="3">
    <source>
        <dbReference type="ARBA" id="ARBA00023163"/>
    </source>
</evidence>
<dbReference type="AlphaFoldDB" id="A0A1E5L7K2"/>
<keyword evidence="1" id="KW-0805">Transcription regulation</keyword>
<dbReference type="PANTHER" id="PTHR33154">
    <property type="entry name" value="TRANSCRIPTIONAL REGULATOR, ARSR FAMILY"/>
    <property type="match status" value="1"/>
</dbReference>
<keyword evidence="3" id="KW-0804">Transcription</keyword>
<name>A0A1E5L7K2_9FIRM</name>
<dbReference type="PRINTS" id="PR00778">
    <property type="entry name" value="HTHARSR"/>
</dbReference>
<dbReference type="InterPro" id="IPR036388">
    <property type="entry name" value="WH-like_DNA-bd_sf"/>
</dbReference>
<keyword evidence="2" id="KW-0238">DNA-binding</keyword>
<dbReference type="STRING" id="1390249.BHU72_02245"/>
<organism evidence="5 6">
    <name type="scientific">Desulfuribacillus stibiiarsenatis</name>
    <dbReference type="NCBI Taxonomy" id="1390249"/>
    <lineage>
        <taxon>Bacteria</taxon>
        <taxon>Bacillati</taxon>
        <taxon>Bacillota</taxon>
        <taxon>Desulfuribacillia</taxon>
        <taxon>Desulfuribacillales</taxon>
        <taxon>Desulfuribacillaceae</taxon>
        <taxon>Desulfuribacillus</taxon>
    </lineage>
</organism>
<protein>
    <recommendedName>
        <fullName evidence="4">HTH arsR-type domain-containing protein</fullName>
    </recommendedName>
</protein>
<dbReference type="Pfam" id="PF01022">
    <property type="entry name" value="HTH_5"/>
    <property type="match status" value="1"/>
</dbReference>
<evidence type="ECO:0000256" key="1">
    <source>
        <dbReference type="ARBA" id="ARBA00023015"/>
    </source>
</evidence>
<dbReference type="GO" id="GO:0003700">
    <property type="term" value="F:DNA-binding transcription factor activity"/>
    <property type="evidence" value="ECO:0007669"/>
    <property type="project" value="InterPro"/>
</dbReference>
<dbReference type="Proteomes" id="UP000095255">
    <property type="component" value="Unassembled WGS sequence"/>
</dbReference>
<dbReference type="InterPro" id="IPR011991">
    <property type="entry name" value="ArsR-like_HTH"/>
</dbReference>
<evidence type="ECO:0000313" key="6">
    <source>
        <dbReference type="Proteomes" id="UP000095255"/>
    </source>
</evidence>
<accession>A0A1E5L7K2</accession>
<evidence type="ECO:0000259" key="4">
    <source>
        <dbReference type="PROSITE" id="PS50987"/>
    </source>
</evidence>